<organism evidence="2">
    <name type="scientific">Anguilla anguilla</name>
    <name type="common">European freshwater eel</name>
    <name type="synonym">Muraena anguilla</name>
    <dbReference type="NCBI Taxonomy" id="7936"/>
    <lineage>
        <taxon>Eukaryota</taxon>
        <taxon>Metazoa</taxon>
        <taxon>Chordata</taxon>
        <taxon>Craniata</taxon>
        <taxon>Vertebrata</taxon>
        <taxon>Euteleostomi</taxon>
        <taxon>Actinopterygii</taxon>
        <taxon>Neopterygii</taxon>
        <taxon>Teleostei</taxon>
        <taxon>Anguilliformes</taxon>
        <taxon>Anguillidae</taxon>
        <taxon>Anguilla</taxon>
    </lineage>
</organism>
<evidence type="ECO:0000313" key="2">
    <source>
        <dbReference type="EMBL" id="JAH69781.1"/>
    </source>
</evidence>
<accession>A0A0E9UVL4</accession>
<feature type="transmembrane region" description="Helical" evidence="1">
    <location>
        <begin position="20"/>
        <end position="43"/>
    </location>
</feature>
<keyword evidence="1" id="KW-1133">Transmembrane helix</keyword>
<reference evidence="2" key="2">
    <citation type="journal article" date="2015" name="Fish Shellfish Immunol.">
        <title>Early steps in the European eel (Anguilla anguilla)-Vibrio vulnificus interaction in the gills: Role of the RtxA13 toxin.</title>
        <authorList>
            <person name="Callol A."/>
            <person name="Pajuelo D."/>
            <person name="Ebbesson L."/>
            <person name="Teles M."/>
            <person name="MacKenzie S."/>
            <person name="Amaro C."/>
        </authorList>
    </citation>
    <scope>NUCLEOTIDE SEQUENCE</scope>
</reference>
<dbReference type="EMBL" id="GBXM01038796">
    <property type="protein sequence ID" value="JAH69781.1"/>
    <property type="molecule type" value="Transcribed_RNA"/>
</dbReference>
<dbReference type="AlphaFoldDB" id="A0A0E9UVL4"/>
<keyword evidence="1" id="KW-0472">Membrane</keyword>
<reference evidence="2" key="1">
    <citation type="submission" date="2014-11" db="EMBL/GenBank/DDBJ databases">
        <authorList>
            <person name="Amaro Gonzalez C."/>
        </authorList>
    </citation>
    <scope>NUCLEOTIDE SEQUENCE</scope>
</reference>
<proteinExistence type="predicted"/>
<name>A0A0E9UVL4_ANGAN</name>
<keyword evidence="1" id="KW-0812">Transmembrane</keyword>
<protein>
    <submittedName>
        <fullName evidence="2">Uncharacterized protein</fullName>
    </submittedName>
</protein>
<evidence type="ECO:0000256" key="1">
    <source>
        <dbReference type="SAM" id="Phobius"/>
    </source>
</evidence>
<sequence length="55" mass="6499">MSTRSQHGGSKMTMAYEVTGYWIFQIWVGIGYVQFHVWCQIYLKRQCSANLTTEY</sequence>